<dbReference type="STRING" id="1437609.BCAL_1278"/>
<dbReference type="eggNOG" id="ENOG502ZBKQ">
    <property type="taxonomic scope" value="Bacteria"/>
</dbReference>
<name>A0A087A912_9BIFI</name>
<organism evidence="1 2">
    <name type="scientific">Bifidobacterium callitrichos DSM 23973</name>
    <dbReference type="NCBI Taxonomy" id="1437609"/>
    <lineage>
        <taxon>Bacteria</taxon>
        <taxon>Bacillati</taxon>
        <taxon>Actinomycetota</taxon>
        <taxon>Actinomycetes</taxon>
        <taxon>Bifidobacteriales</taxon>
        <taxon>Bifidobacteriaceae</taxon>
        <taxon>Bifidobacterium</taxon>
    </lineage>
</organism>
<protein>
    <submittedName>
        <fullName evidence="1">DnaB domain protein helicase domain protein</fullName>
    </submittedName>
</protein>
<keyword evidence="1" id="KW-0347">Helicase</keyword>
<dbReference type="EMBL" id="JGYS01000006">
    <property type="protein sequence ID" value="KFI55262.1"/>
    <property type="molecule type" value="Genomic_DNA"/>
</dbReference>
<dbReference type="GO" id="GO:0004386">
    <property type="term" value="F:helicase activity"/>
    <property type="evidence" value="ECO:0007669"/>
    <property type="project" value="UniProtKB-KW"/>
</dbReference>
<keyword evidence="1" id="KW-0547">Nucleotide-binding</keyword>
<proteinExistence type="predicted"/>
<reference evidence="1 2" key="1">
    <citation type="submission" date="2014-03" db="EMBL/GenBank/DDBJ databases">
        <title>Genomics of Bifidobacteria.</title>
        <authorList>
            <person name="Ventura M."/>
            <person name="Milani C."/>
            <person name="Lugli G.A."/>
        </authorList>
    </citation>
    <scope>NUCLEOTIDE SEQUENCE [LARGE SCALE GENOMIC DNA]</scope>
    <source>
        <strain evidence="1 2">DSM 23973</strain>
    </source>
</reference>
<evidence type="ECO:0000313" key="1">
    <source>
        <dbReference type="EMBL" id="KFI55262.1"/>
    </source>
</evidence>
<gene>
    <name evidence="1" type="ORF">BCAL_1278</name>
</gene>
<dbReference type="OrthoDB" id="3218228at2"/>
<dbReference type="AlphaFoldDB" id="A0A087A912"/>
<evidence type="ECO:0000313" key="2">
    <source>
        <dbReference type="Proteomes" id="UP000029072"/>
    </source>
</evidence>
<dbReference type="Proteomes" id="UP000029072">
    <property type="component" value="Unassembled WGS sequence"/>
</dbReference>
<dbReference type="RefSeq" id="WP_043164563.1">
    <property type="nucleotide sequence ID" value="NZ_JDUV01000003.1"/>
</dbReference>
<comment type="caution">
    <text evidence="1">The sequence shown here is derived from an EMBL/GenBank/DDBJ whole genome shotgun (WGS) entry which is preliminary data.</text>
</comment>
<sequence length="505" mass="55939">MTPPYTNDTDDATSAIMMRETFATLPPEAKQQDMNAAALADMTDDDTDRFEAFWDRAPYLRQIRDTARQSQAAPWSSFMAVLARVSNLLPPHVVIPPFVGARCASLNLFVALVGPSGKGKGASESVAAKLIPDMRGAVIDPPGSGEGIVTMFCERVADESGDADGRQARTLLRCANTRALLSMPEVSSLGAVMARQGSTLAGELTKAWSGEPLGSRTKYSAGTFRAPSFGYRLNLIVGVQYGKAGILFDEADMGLPQRFLCADTQDDRRYAITYDQWTPGDVKPLIDDTSRFPDSPESIQSLYRQGDRWNMIDHGSTYPLVMIRYPETVRRETFEARRRNLVGEAGDDLDAHGNLVRLKVAALLPWLDPDREDPMTVTEDDWALAGEVLAYSQSVRRRCLDMERESRQARETDRARLKRTAIREAEEDQADLEAETPAKVTAFLSKRERQGRSYTGKAIRNSVGKKWRTYVVHAIEDMAKASPPRIVCTQAGGTTLTSMWTLPNR</sequence>
<keyword evidence="1" id="KW-0378">Hydrolase</keyword>
<accession>A0A087A912</accession>
<keyword evidence="1" id="KW-0067">ATP-binding</keyword>